<feature type="chain" id="PRO_5036928080" evidence="2">
    <location>
        <begin position="23"/>
        <end position="380"/>
    </location>
</feature>
<feature type="signal peptide" evidence="2">
    <location>
        <begin position="1"/>
        <end position="22"/>
    </location>
</feature>
<protein>
    <submittedName>
        <fullName evidence="3">Tetratricopeptide repeat family protein</fullName>
    </submittedName>
</protein>
<evidence type="ECO:0000313" key="4">
    <source>
        <dbReference type="Proteomes" id="UP000693996"/>
    </source>
</evidence>
<keyword evidence="1" id="KW-0812">Transmembrane</keyword>
<feature type="transmembrane region" description="Helical" evidence="1">
    <location>
        <begin position="132"/>
        <end position="149"/>
    </location>
</feature>
<dbReference type="EMBL" id="OU343031">
    <property type="protein sequence ID" value="CAG7601858.1"/>
    <property type="molecule type" value="Genomic_DNA"/>
</dbReference>
<sequence>MKKLLSIILVGTIISSWTLAFATPSMHEVNNLIVQSNWQKAHSQLIQVLRAYPNSPYAHYLYGQVLAREGWASDALSELEKARMLDPKLRFSSSAEHFNAIEAYVQREAKRVVERNKLSLSTTPVQWHNPSINMWIVFISTLILVLLLVRRTVLRTRLNQNSLKQIHLQAQLKRSTELLNTARSLRLDMRLSMETGQESLLNEVSEIESRLCTLTNELANNHSLVSDNTLKHLESRLRNVRAHSEGQHDLNIATSHAISSTSNSLGKESVSTYAEEANRCSSYTQDSVARQSTQPQPTVIIQQSGGGGHGISNLLTGMLISQMFKDNPEQVIINNDRQCSHLDAPINPTLDIISHGNEDWSDATNVNIDVSSIDDDSNWT</sequence>
<evidence type="ECO:0000256" key="2">
    <source>
        <dbReference type="SAM" id="SignalP"/>
    </source>
</evidence>
<dbReference type="RefSeq" id="WP_216796977.1">
    <property type="nucleotide sequence ID" value="NZ_OU343031.1"/>
</dbReference>
<name>A0A916JTH6_9BURK</name>
<proteinExistence type="predicted"/>
<keyword evidence="1" id="KW-1133">Transmembrane helix</keyword>
<keyword evidence="2" id="KW-0732">Signal</keyword>
<organism evidence="3 4">
    <name type="scientific">Candidatus Vallotiella hemipterorum</name>
    <dbReference type="NCBI Taxonomy" id="1177213"/>
    <lineage>
        <taxon>Bacteria</taxon>
        <taxon>Pseudomonadati</taxon>
        <taxon>Pseudomonadota</taxon>
        <taxon>Betaproteobacteria</taxon>
        <taxon>Burkholderiales</taxon>
        <taxon>Burkholderiaceae</taxon>
        <taxon>Candidatus Vallotiella</taxon>
    </lineage>
</organism>
<dbReference type="KEGG" id="vtr:MYVALT_F_02770"/>
<keyword evidence="4" id="KW-1185">Reference proteome</keyword>
<reference evidence="3" key="1">
    <citation type="submission" date="2021-06" db="EMBL/GenBank/DDBJ databases">
        <authorList>
            <person name="Szabo G."/>
        </authorList>
    </citation>
    <scope>NUCLEOTIDE SEQUENCE</scope>
    <source>
        <strain evidence="3">MYVALT</strain>
    </source>
</reference>
<accession>A0A916JTH6</accession>
<keyword evidence="1" id="KW-0472">Membrane</keyword>
<evidence type="ECO:0000256" key="1">
    <source>
        <dbReference type="SAM" id="Phobius"/>
    </source>
</evidence>
<dbReference type="Proteomes" id="UP000693996">
    <property type="component" value="Chromosome"/>
</dbReference>
<evidence type="ECO:0000313" key="3">
    <source>
        <dbReference type="EMBL" id="CAG7601858.1"/>
    </source>
</evidence>
<dbReference type="AlphaFoldDB" id="A0A916JTH6"/>
<gene>
    <name evidence="3" type="ORF">MYVALT_F_02770</name>
</gene>